<protein>
    <submittedName>
        <fullName evidence="9">Uncharacterized protein</fullName>
    </submittedName>
</protein>
<reference evidence="9" key="1">
    <citation type="submission" date="2023-10" db="EMBL/GenBank/DDBJ databases">
        <title>Chromosome-level genome of the transformable northern wattle, Acacia crassicarpa.</title>
        <authorList>
            <person name="Massaro I."/>
            <person name="Sinha N.R."/>
            <person name="Poethig S."/>
            <person name="Leichty A.R."/>
        </authorList>
    </citation>
    <scope>NUCLEOTIDE SEQUENCE</scope>
    <source>
        <strain evidence="9">Acra3RX</strain>
        <tissue evidence="9">Leaf</tissue>
    </source>
</reference>
<keyword evidence="7" id="KW-0539">Nucleus</keyword>
<sequence>MLILTVPCLLDILWSWIAPSDDDQNVYRPHADPQMTRFSAHLVLVLRHLLAEEMEMEDAFRDKILSVGDLILNIAT</sequence>
<evidence type="ECO:0000256" key="7">
    <source>
        <dbReference type="ARBA" id="ARBA00023242"/>
    </source>
</evidence>
<dbReference type="EMBL" id="JAWXYG010000007">
    <property type="protein sequence ID" value="KAK4267215.1"/>
    <property type="molecule type" value="Genomic_DNA"/>
</dbReference>
<keyword evidence="6" id="KW-0906">Nuclear pore complex</keyword>
<dbReference type="PANTHER" id="PTHR13003">
    <property type="entry name" value="NUP107-RELATED"/>
    <property type="match status" value="1"/>
</dbReference>
<evidence type="ECO:0000256" key="1">
    <source>
        <dbReference type="ARBA" id="ARBA00004567"/>
    </source>
</evidence>
<name>A0AAE1K8X5_9FABA</name>
<keyword evidence="10" id="KW-1185">Reference proteome</keyword>
<comment type="subcellular location">
    <subcellularLocation>
        <location evidence="1">Nucleus</location>
        <location evidence="1">Nuclear pore complex</location>
    </subcellularLocation>
</comment>
<proteinExistence type="predicted"/>
<keyword evidence="4" id="KW-0653">Protein transport</keyword>
<dbReference type="GO" id="GO:0000973">
    <property type="term" value="P:post-transcriptional tethering of RNA polymerase II gene DNA at nuclear periphery"/>
    <property type="evidence" value="ECO:0007669"/>
    <property type="project" value="TreeGrafter"/>
</dbReference>
<dbReference type="GO" id="GO:0006606">
    <property type="term" value="P:protein import into nucleus"/>
    <property type="evidence" value="ECO:0007669"/>
    <property type="project" value="TreeGrafter"/>
</dbReference>
<keyword evidence="8" id="KW-0732">Signal</keyword>
<evidence type="ECO:0000256" key="4">
    <source>
        <dbReference type="ARBA" id="ARBA00022927"/>
    </source>
</evidence>
<evidence type="ECO:0000256" key="2">
    <source>
        <dbReference type="ARBA" id="ARBA00022448"/>
    </source>
</evidence>
<feature type="signal peptide" evidence="8">
    <location>
        <begin position="1"/>
        <end position="22"/>
    </location>
</feature>
<dbReference type="GO" id="GO:0006406">
    <property type="term" value="P:mRNA export from nucleus"/>
    <property type="evidence" value="ECO:0007669"/>
    <property type="project" value="TreeGrafter"/>
</dbReference>
<keyword evidence="2" id="KW-0813">Transport</keyword>
<dbReference type="Proteomes" id="UP001293593">
    <property type="component" value="Unassembled WGS sequence"/>
</dbReference>
<comment type="caution">
    <text evidence="9">The sequence shown here is derived from an EMBL/GenBank/DDBJ whole genome shotgun (WGS) entry which is preliminary data.</text>
</comment>
<evidence type="ECO:0000313" key="9">
    <source>
        <dbReference type="EMBL" id="KAK4267215.1"/>
    </source>
</evidence>
<dbReference type="AlphaFoldDB" id="A0AAE1K8X5"/>
<dbReference type="GO" id="GO:0031080">
    <property type="term" value="C:nuclear pore outer ring"/>
    <property type="evidence" value="ECO:0007669"/>
    <property type="project" value="TreeGrafter"/>
</dbReference>
<accession>A0AAE1K8X5</accession>
<keyword evidence="5" id="KW-0811">Translocation</keyword>
<organism evidence="9 10">
    <name type="scientific">Acacia crassicarpa</name>
    <name type="common">northern wattle</name>
    <dbReference type="NCBI Taxonomy" id="499986"/>
    <lineage>
        <taxon>Eukaryota</taxon>
        <taxon>Viridiplantae</taxon>
        <taxon>Streptophyta</taxon>
        <taxon>Embryophyta</taxon>
        <taxon>Tracheophyta</taxon>
        <taxon>Spermatophyta</taxon>
        <taxon>Magnoliopsida</taxon>
        <taxon>eudicotyledons</taxon>
        <taxon>Gunneridae</taxon>
        <taxon>Pentapetalae</taxon>
        <taxon>rosids</taxon>
        <taxon>fabids</taxon>
        <taxon>Fabales</taxon>
        <taxon>Fabaceae</taxon>
        <taxon>Caesalpinioideae</taxon>
        <taxon>mimosoid clade</taxon>
        <taxon>Acacieae</taxon>
        <taxon>Acacia</taxon>
    </lineage>
</organism>
<keyword evidence="3" id="KW-0509">mRNA transport</keyword>
<evidence type="ECO:0000256" key="6">
    <source>
        <dbReference type="ARBA" id="ARBA00023132"/>
    </source>
</evidence>
<evidence type="ECO:0000256" key="5">
    <source>
        <dbReference type="ARBA" id="ARBA00023010"/>
    </source>
</evidence>
<evidence type="ECO:0000256" key="8">
    <source>
        <dbReference type="SAM" id="SignalP"/>
    </source>
</evidence>
<feature type="chain" id="PRO_5042152252" evidence="8">
    <location>
        <begin position="23"/>
        <end position="76"/>
    </location>
</feature>
<dbReference type="InterPro" id="IPR007252">
    <property type="entry name" value="Nup84/Nup107"/>
</dbReference>
<evidence type="ECO:0000313" key="10">
    <source>
        <dbReference type="Proteomes" id="UP001293593"/>
    </source>
</evidence>
<dbReference type="GO" id="GO:0017056">
    <property type="term" value="F:structural constituent of nuclear pore"/>
    <property type="evidence" value="ECO:0007669"/>
    <property type="project" value="InterPro"/>
</dbReference>
<gene>
    <name evidence="9" type="ORF">QN277_024027</name>
</gene>
<dbReference type="PANTHER" id="PTHR13003:SF2">
    <property type="entry name" value="NUCLEAR PORE COMPLEX PROTEIN NUP107"/>
    <property type="match status" value="1"/>
</dbReference>
<evidence type="ECO:0000256" key="3">
    <source>
        <dbReference type="ARBA" id="ARBA00022816"/>
    </source>
</evidence>